<dbReference type="EMBL" id="DACSXJ010000070">
    <property type="protein sequence ID" value="HAT3900703.1"/>
    <property type="molecule type" value="Genomic_DNA"/>
</dbReference>
<reference evidence="1" key="1">
    <citation type="journal article" date="2018" name="Genome Biol.">
        <title>SKESA: strategic k-mer extension for scrupulous assemblies.</title>
        <authorList>
            <person name="Souvorov A."/>
            <person name="Agarwala R."/>
            <person name="Lipman D.J."/>
        </authorList>
    </citation>
    <scope>NUCLEOTIDE SEQUENCE</scope>
    <source>
        <strain evidence="1">O50</strain>
    </source>
</reference>
<organism evidence="1">
    <name type="scientific">Citrobacter freundii</name>
    <dbReference type="NCBI Taxonomy" id="546"/>
    <lineage>
        <taxon>Bacteria</taxon>
        <taxon>Pseudomonadati</taxon>
        <taxon>Pseudomonadota</taxon>
        <taxon>Gammaproteobacteria</taxon>
        <taxon>Enterobacterales</taxon>
        <taxon>Enterobacteriaceae</taxon>
        <taxon>Citrobacter</taxon>
        <taxon>Citrobacter freundii complex</taxon>
    </lineage>
</organism>
<reference evidence="1" key="2">
    <citation type="submission" date="2020-09" db="EMBL/GenBank/DDBJ databases">
        <authorList>
            <consortium name="NCBI Pathogen Detection Project"/>
        </authorList>
    </citation>
    <scope>NUCLEOTIDE SEQUENCE</scope>
    <source>
        <strain evidence="1">O50</strain>
    </source>
</reference>
<comment type="caution">
    <text evidence="1">The sequence shown here is derived from an EMBL/GenBank/DDBJ whole genome shotgun (WGS) entry which is preliminary data.</text>
</comment>
<sequence>KKGKDRDIPEKYTRDFYFSLGADPKEYSPNTTSEQERICILMRFIDFAPASLKKKISYFRKLHDKWLNQYNTFLTDYDWLDKKDEEQAIYCWEYLRNKNMIPLYLKPYNTAMRIQMIIACMDSWDTGVEEKYFFIQKMKHAWQQAVSSRKKDKK</sequence>
<proteinExistence type="predicted"/>
<name>A0A8H9QGP2_CITFR</name>
<evidence type="ECO:0000313" key="1">
    <source>
        <dbReference type="EMBL" id="HAT3900703.1"/>
    </source>
</evidence>
<protein>
    <submittedName>
        <fullName evidence="1">Uncharacterized protein</fullName>
    </submittedName>
</protein>
<gene>
    <name evidence="1" type="ORF">I9Y29_005206</name>
</gene>
<dbReference type="AlphaFoldDB" id="A0A8H9QGP2"/>
<feature type="non-terminal residue" evidence="1">
    <location>
        <position position="1"/>
    </location>
</feature>
<accession>A0A8H9QGP2</accession>
<dbReference type="Proteomes" id="UP000855471">
    <property type="component" value="Unassembled WGS sequence"/>
</dbReference>